<proteinExistence type="predicted"/>
<organism evidence="2 4">
    <name type="scientific">Devosia limi DSM 17137</name>
    <dbReference type="NCBI Taxonomy" id="1121477"/>
    <lineage>
        <taxon>Bacteria</taxon>
        <taxon>Pseudomonadati</taxon>
        <taxon>Pseudomonadota</taxon>
        <taxon>Alphaproteobacteria</taxon>
        <taxon>Hyphomicrobiales</taxon>
        <taxon>Devosiaceae</taxon>
        <taxon>Devosia</taxon>
    </lineage>
</organism>
<reference evidence="3 5" key="2">
    <citation type="submission" date="2016-11" db="EMBL/GenBank/DDBJ databases">
        <authorList>
            <person name="Jaros S."/>
            <person name="Januszkiewicz K."/>
            <person name="Wedrychowicz H."/>
        </authorList>
    </citation>
    <scope>NUCLEOTIDE SEQUENCE [LARGE SCALE GENOMIC DNA]</scope>
    <source>
        <strain evidence="3 5">DSM 17137</strain>
    </source>
</reference>
<evidence type="ECO:0000313" key="4">
    <source>
        <dbReference type="Proteomes" id="UP000033608"/>
    </source>
</evidence>
<dbReference type="EMBL" id="FQVC01000002">
    <property type="protein sequence ID" value="SHE64781.1"/>
    <property type="molecule type" value="Genomic_DNA"/>
</dbReference>
<sequence length="331" mass="35034">MWDFSVARGLDLMFKTAPFVLFRAAVYFAVAAAYVIVTAAGAGVGYGIGAFGDADFQASSAIWGGGLGFALTAGVLYFLREYILYVVKAGHIAVMVELLDGRPLPEGMGQIGYAKSVVAQRFGQTSVLFGIDQLVKGVVNAVTGLLQGLATLLPIPGVDQLMAALRAYLKLAAGLIDEVILAHAIRTRSDNPYASAQEALVLYGQNAKPMLINAAWLTLFVYGLSLLVFLLMLAPAAALVYLLPGAWSAGGLVFALLFAWAIKAALIEPFAIACLLQAFFKITEGQQPDPEWEQRISGASNRFQELGQRAANWAGIKTPPTATTGKVGAQA</sequence>
<dbReference type="OrthoDB" id="147179at2"/>
<name>A0A0F5L4E7_9HYPH</name>
<dbReference type="Proteomes" id="UP000033608">
    <property type="component" value="Unassembled WGS sequence"/>
</dbReference>
<dbReference type="Proteomes" id="UP000184533">
    <property type="component" value="Unassembled WGS sequence"/>
</dbReference>
<feature type="transmembrane region" description="Helical" evidence="1">
    <location>
        <begin position="60"/>
        <end position="79"/>
    </location>
</feature>
<feature type="transmembrane region" description="Helical" evidence="1">
    <location>
        <begin position="20"/>
        <end position="48"/>
    </location>
</feature>
<evidence type="ECO:0000313" key="2">
    <source>
        <dbReference type="EMBL" id="KKB77286.1"/>
    </source>
</evidence>
<keyword evidence="1" id="KW-0812">Transmembrane</keyword>
<dbReference type="STRING" id="1121477.SAMN02745223_00779"/>
<protein>
    <submittedName>
        <fullName evidence="2">Uncharacterized protein</fullName>
    </submittedName>
</protein>
<accession>A0A0F5L4E7</accession>
<feature type="transmembrane region" description="Helical" evidence="1">
    <location>
        <begin position="214"/>
        <end position="234"/>
    </location>
</feature>
<keyword evidence="4" id="KW-1185">Reference proteome</keyword>
<keyword evidence="1" id="KW-0472">Membrane</keyword>
<evidence type="ECO:0000256" key="1">
    <source>
        <dbReference type="SAM" id="Phobius"/>
    </source>
</evidence>
<dbReference type="PATRIC" id="fig|1121477.3.peg.384"/>
<dbReference type="EMBL" id="LAJF01000137">
    <property type="protein sequence ID" value="KKB77286.1"/>
    <property type="molecule type" value="Genomic_DNA"/>
</dbReference>
<dbReference type="AlphaFoldDB" id="A0A0F5L4E7"/>
<keyword evidence="1" id="KW-1133">Transmembrane helix</keyword>
<reference evidence="2 4" key="1">
    <citation type="submission" date="2015-03" db="EMBL/GenBank/DDBJ databases">
        <authorList>
            <person name="Hassan Y.I."/>
            <person name="Lepp D."/>
            <person name="Zhou T."/>
        </authorList>
    </citation>
    <scope>NUCLEOTIDE SEQUENCE [LARGE SCALE GENOMIC DNA]</scope>
    <source>
        <strain evidence="2 4">DSM 17137</strain>
    </source>
</reference>
<gene>
    <name evidence="3" type="ORF">SAMN02745223_00779</name>
    <name evidence="2" type="ORF">VW29_18110</name>
</gene>
<evidence type="ECO:0000313" key="3">
    <source>
        <dbReference type="EMBL" id="SHE64781.1"/>
    </source>
</evidence>
<evidence type="ECO:0000313" key="5">
    <source>
        <dbReference type="Proteomes" id="UP000184533"/>
    </source>
</evidence>
<feature type="transmembrane region" description="Helical" evidence="1">
    <location>
        <begin position="240"/>
        <end position="262"/>
    </location>
</feature>